<evidence type="ECO:0000313" key="3">
    <source>
        <dbReference type="Proteomes" id="UP001243286"/>
    </source>
</evidence>
<dbReference type="Gene3D" id="3.40.630.30">
    <property type="match status" value="1"/>
</dbReference>
<name>A0ABT6R3M2_9BACL</name>
<dbReference type="CDD" id="cd04301">
    <property type="entry name" value="NAT_SF"/>
    <property type="match status" value="1"/>
</dbReference>
<dbReference type="RefSeq" id="WP_014969195.1">
    <property type="nucleotide sequence ID" value="NZ_JASBQV010000009.1"/>
</dbReference>
<gene>
    <name evidence="2" type="ORF">QK289_07730</name>
</gene>
<organism evidence="2 3">
    <name type="scientific">Exiguobacterium antarcticum</name>
    <dbReference type="NCBI Taxonomy" id="132920"/>
    <lineage>
        <taxon>Bacteria</taxon>
        <taxon>Bacillati</taxon>
        <taxon>Bacillota</taxon>
        <taxon>Bacilli</taxon>
        <taxon>Bacillales</taxon>
        <taxon>Bacillales Family XII. Incertae Sedis</taxon>
        <taxon>Exiguobacterium</taxon>
    </lineage>
</organism>
<sequence length="146" mass="16962">MQIELRPVTNENWEACCALELTTEQQGFLEPNVYSIAQAGFEPALVMRAIYAADELVGFLMYNTEREELDGYWIYRLMVDRRHQGSGIGREAMRLLLVEMQQLPKVACIVVGYHLDNQVAHRLYERLGFVDYGDRFGKEMAVRYTF</sequence>
<accession>A0ABT6R3M2</accession>
<dbReference type="InterPro" id="IPR016181">
    <property type="entry name" value="Acyl_CoA_acyltransferase"/>
</dbReference>
<dbReference type="InterPro" id="IPR027455">
    <property type="entry name" value="Sper_AcTfrase_N"/>
</dbReference>
<keyword evidence="3" id="KW-1185">Reference proteome</keyword>
<proteinExistence type="predicted"/>
<dbReference type="PROSITE" id="PS51186">
    <property type="entry name" value="GNAT"/>
    <property type="match status" value="1"/>
</dbReference>
<protein>
    <submittedName>
        <fullName evidence="2">GNAT family N-acetyltransferase</fullName>
    </submittedName>
</protein>
<dbReference type="InterPro" id="IPR000182">
    <property type="entry name" value="GNAT_dom"/>
</dbReference>
<dbReference type="Pfam" id="PF00583">
    <property type="entry name" value="Acetyltransf_1"/>
    <property type="match status" value="1"/>
</dbReference>
<dbReference type="PANTHER" id="PTHR43617">
    <property type="entry name" value="L-AMINO ACID N-ACETYLTRANSFERASE"/>
    <property type="match status" value="1"/>
</dbReference>
<evidence type="ECO:0000313" key="2">
    <source>
        <dbReference type="EMBL" id="MDI3234896.1"/>
    </source>
</evidence>
<feature type="domain" description="N-acetyltransferase" evidence="1">
    <location>
        <begin position="3"/>
        <end position="146"/>
    </location>
</feature>
<dbReference type="EMBL" id="JASBQV010000009">
    <property type="protein sequence ID" value="MDI3234896.1"/>
    <property type="molecule type" value="Genomic_DNA"/>
</dbReference>
<dbReference type="SUPFAM" id="SSF55729">
    <property type="entry name" value="Acyl-CoA N-acyltransferases (Nat)"/>
    <property type="match status" value="1"/>
</dbReference>
<dbReference type="Gene3D" id="1.10.287.900">
    <property type="entry name" value="The crystal structure of the spermine/spermidine acetyltransferase from enterococcus faecali"/>
    <property type="match status" value="1"/>
</dbReference>
<reference evidence="2 3" key="1">
    <citation type="submission" date="2023-04" db="EMBL/GenBank/DDBJ databases">
        <title>Antarctic isolates genomes.</title>
        <authorList>
            <person name="Dimov S.G."/>
        </authorList>
    </citation>
    <scope>NUCLEOTIDE SEQUENCE [LARGE SCALE GENOMIC DNA]</scope>
    <source>
        <strain evidence="2 3">AL19</strain>
    </source>
</reference>
<comment type="caution">
    <text evidence="2">The sequence shown here is derived from an EMBL/GenBank/DDBJ whole genome shotgun (WGS) entry which is preliminary data.</text>
</comment>
<dbReference type="Proteomes" id="UP001243286">
    <property type="component" value="Unassembled WGS sequence"/>
</dbReference>
<evidence type="ECO:0000259" key="1">
    <source>
        <dbReference type="PROSITE" id="PS51186"/>
    </source>
</evidence>
<dbReference type="InterPro" id="IPR050276">
    <property type="entry name" value="MshD_Acetyltransferase"/>
</dbReference>